<dbReference type="GeneTree" id="ENSGT00530000064692"/>
<dbReference type="InterPro" id="IPR003656">
    <property type="entry name" value="Znf_BED"/>
</dbReference>
<keyword evidence="2" id="KW-0863">Zinc-finger</keyword>
<accession>A0A8C5A4V8</accession>
<feature type="signal peptide" evidence="4">
    <location>
        <begin position="1"/>
        <end position="18"/>
    </location>
</feature>
<evidence type="ECO:0000256" key="2">
    <source>
        <dbReference type="ARBA" id="ARBA00022771"/>
    </source>
</evidence>
<dbReference type="PANTHER" id="PTHR47501:SF7">
    <property type="entry name" value="TRANSPOSASE"/>
    <property type="match status" value="1"/>
</dbReference>
<organism evidence="6 7">
    <name type="scientific">Gadus morhua</name>
    <name type="common">Atlantic cod</name>
    <dbReference type="NCBI Taxonomy" id="8049"/>
    <lineage>
        <taxon>Eukaryota</taxon>
        <taxon>Metazoa</taxon>
        <taxon>Chordata</taxon>
        <taxon>Craniata</taxon>
        <taxon>Vertebrata</taxon>
        <taxon>Euteleostomi</taxon>
        <taxon>Actinopterygii</taxon>
        <taxon>Neopterygii</taxon>
        <taxon>Teleostei</taxon>
        <taxon>Neoteleostei</taxon>
        <taxon>Acanthomorphata</taxon>
        <taxon>Zeiogadaria</taxon>
        <taxon>Gadariae</taxon>
        <taxon>Gadiformes</taxon>
        <taxon>Gadoidei</taxon>
        <taxon>Gadidae</taxon>
        <taxon>Gadus</taxon>
    </lineage>
</organism>
<dbReference type="AlphaFoldDB" id="A0A8C5A4V8"/>
<evidence type="ECO:0000313" key="7">
    <source>
        <dbReference type="Proteomes" id="UP000694546"/>
    </source>
</evidence>
<reference evidence="6" key="1">
    <citation type="submission" date="2025-08" db="UniProtKB">
        <authorList>
            <consortium name="Ensembl"/>
        </authorList>
    </citation>
    <scope>IDENTIFICATION</scope>
</reference>
<name>A0A8C5A4V8_GADMO</name>
<evidence type="ECO:0000313" key="6">
    <source>
        <dbReference type="Ensembl" id="ENSGMOP00000026970.1"/>
    </source>
</evidence>
<evidence type="ECO:0000256" key="4">
    <source>
        <dbReference type="SAM" id="SignalP"/>
    </source>
</evidence>
<dbReference type="GO" id="GO:0003677">
    <property type="term" value="F:DNA binding"/>
    <property type="evidence" value="ECO:0007669"/>
    <property type="project" value="InterPro"/>
</dbReference>
<dbReference type="PROSITE" id="PS00018">
    <property type="entry name" value="EF_HAND_1"/>
    <property type="match status" value="1"/>
</dbReference>
<feature type="chain" id="PRO_5034388832" description="BED-type domain-containing protein" evidence="4">
    <location>
        <begin position="19"/>
        <end position="637"/>
    </location>
</feature>
<keyword evidence="3" id="KW-0862">Zinc</keyword>
<keyword evidence="4" id="KW-0732">Signal</keyword>
<sequence length="637" mass="70538">MLLPCSLHLSLSLCVCAGAPVCVSYVCLYRGKMAEKIADSWRYAHYFELQSEKDKKNIVVKCNLCVGGKLLSTAKNSTSNLKKHLSSKHPSTKLVGRPAEGMEDSGGALAAKQQRLSFSASSAVAKTVSASEIHKLVAGYVVEEMLPISTVESPSFRRIINKIPTTSKTGGAMPDRKTFANYLDKCYGDMEKELREQFDSLEYISTTADLRTANNKSFMGMTAHWIQPSTLKRGKAAIACRRVRGRHTYDVIAGEIEQIHMSYGLGGKVTATVTDNGSNFVKAFQVFHKTASDSEEEDEDRSDSVTFEDLNNVLSGSDGDANDMISLPPHHRCASHTLNLISTDIEKWLSSNSDTRAVYRSATAKCSALWTKASRSAVASETVEKFSRRKLLVPTSTRWNSFYEALCRITDITITDLQSLCTQLGMRCITDKEYHFVKEYCIVVKPLAMALDILQGEDNCFYGTTLPTLEALMTKTLDLKANLSRMTSGLPDAIKTRFASTLDSKEALLAAVTIPKFKLRWLRDDEAKKDAAKCMLAAECHAQGHPLPEELPPAPVSGGEDESNFFSFTDDKEDSNSVETEIADYLKSGVEIDTLNKFPTIKALFLRFNTPTPSSANRLSDKRFEHLLLLLELNFQF</sequence>
<dbReference type="PANTHER" id="PTHR47501">
    <property type="entry name" value="TRANSPOSASE-RELATED"/>
    <property type="match status" value="1"/>
</dbReference>
<dbReference type="InterPro" id="IPR018247">
    <property type="entry name" value="EF_Hand_1_Ca_BS"/>
</dbReference>
<keyword evidence="7" id="KW-1185">Reference proteome</keyword>
<dbReference type="SUPFAM" id="SSF53098">
    <property type="entry name" value="Ribonuclease H-like"/>
    <property type="match status" value="1"/>
</dbReference>
<dbReference type="InterPro" id="IPR012337">
    <property type="entry name" value="RNaseH-like_sf"/>
</dbReference>
<evidence type="ECO:0000256" key="1">
    <source>
        <dbReference type="ARBA" id="ARBA00022723"/>
    </source>
</evidence>
<keyword evidence="1" id="KW-0479">Metal-binding</keyword>
<feature type="domain" description="BED-type" evidence="5">
    <location>
        <begin position="45"/>
        <end position="90"/>
    </location>
</feature>
<evidence type="ECO:0000259" key="5">
    <source>
        <dbReference type="Pfam" id="PF02892"/>
    </source>
</evidence>
<protein>
    <recommendedName>
        <fullName evidence="5">BED-type domain-containing protein</fullName>
    </recommendedName>
</protein>
<dbReference type="SMART" id="SM00614">
    <property type="entry name" value="ZnF_BED"/>
    <property type="match status" value="1"/>
</dbReference>
<dbReference type="OMA" id="NNIRIRM"/>
<dbReference type="GO" id="GO:0008270">
    <property type="term" value="F:zinc ion binding"/>
    <property type="evidence" value="ECO:0007669"/>
    <property type="project" value="UniProtKB-KW"/>
</dbReference>
<reference evidence="6" key="2">
    <citation type="submission" date="2025-09" db="UniProtKB">
        <authorList>
            <consortium name="Ensembl"/>
        </authorList>
    </citation>
    <scope>IDENTIFICATION</scope>
</reference>
<dbReference type="SUPFAM" id="SSF140996">
    <property type="entry name" value="Hermes dimerisation domain"/>
    <property type="match status" value="1"/>
</dbReference>
<dbReference type="Proteomes" id="UP000694546">
    <property type="component" value="Chromosome 4"/>
</dbReference>
<dbReference type="Ensembl" id="ENSGMOT00000032806.1">
    <property type="protein sequence ID" value="ENSGMOP00000026970.1"/>
    <property type="gene ID" value="ENSGMOG00000028399.1"/>
</dbReference>
<dbReference type="Pfam" id="PF02892">
    <property type="entry name" value="zf-BED"/>
    <property type="match status" value="1"/>
</dbReference>
<evidence type="ECO:0000256" key="3">
    <source>
        <dbReference type="ARBA" id="ARBA00022833"/>
    </source>
</evidence>
<proteinExistence type="predicted"/>